<dbReference type="Proteomes" id="UP000250369">
    <property type="component" value="Unassembled WGS sequence"/>
</dbReference>
<feature type="domain" description="SLH" evidence="2">
    <location>
        <begin position="1665"/>
        <end position="1724"/>
    </location>
</feature>
<organism evidence="3 4">
    <name type="scientific">Paenibacillus contaminans</name>
    <dbReference type="NCBI Taxonomy" id="450362"/>
    <lineage>
        <taxon>Bacteria</taxon>
        <taxon>Bacillati</taxon>
        <taxon>Bacillota</taxon>
        <taxon>Bacilli</taxon>
        <taxon>Bacillales</taxon>
        <taxon>Paenibacillaceae</taxon>
        <taxon>Paenibacillus</taxon>
    </lineage>
</organism>
<dbReference type="OrthoDB" id="2482380at2"/>
<dbReference type="SUPFAM" id="SSF49785">
    <property type="entry name" value="Galactose-binding domain-like"/>
    <property type="match status" value="2"/>
</dbReference>
<dbReference type="Pfam" id="PF02018">
    <property type="entry name" value="CBM_4_9"/>
    <property type="match status" value="2"/>
</dbReference>
<dbReference type="PROSITE" id="PS51272">
    <property type="entry name" value="SLH"/>
    <property type="match status" value="3"/>
</dbReference>
<dbReference type="PANTHER" id="PTHR43308:SF5">
    <property type="entry name" value="S-LAYER PROTEIN _ PEPTIDOGLYCAN ENDO-BETA-N-ACETYLGLUCOSAMINIDASE"/>
    <property type="match status" value="1"/>
</dbReference>
<sequence>MIVRGKARLALLLSFCLLFQLLFVIQAKPAAAESPINLIENPGFEDTTDHIPAHWLVIGDVWNDGIRASAAAARSGNYGVAIETNIANNPWVAFPVPVEEGATYEITSWFKTIGVSGDVGYKVEFFKGIDRTDANWIYGYPYYAESSLNEPIFRKLVYEIEAPAEAKYMYVYLRLYGTGTVYFDDVSVIKSKSKPQIIVDSEHRYYYSDIADGNVDLKIAPEDGMLANKTVDIRIVNEQSDAVLFMDSGVPAAETVSIPFDTSNMILQQPYRIEAELKDGQSQLIESAEQTIYRWARPTTLPDNGRILVDGQPFFPVVAYHAGPEDYPYLQAIGVNTVQGTNTTDADTLESELNAAHANGLKMLVTLYNGMTVKENAQMTEKFVTRFKDHPAVLGYMVMDEPSTNGIPNSDLIDAYKLIRSIDPAHPTYMVEEDWKAYRYTGHATDILVTDVYPIREGSAALPLHSVGEHVRKAVASVGDSKPVWTVLQTFKYSNSFFTTLPTEDQLRNMAYQAILSGAKGLAFYALYDPGWDLLHSDFYPIMVKFKTELAFIRSLVIEGTQSDAYLDNDNNVQWAMYSKGDEQYAIAINMTQEAQTATIPLAHAGNDVELLYGDSHEQAGSWTQQLAVNLKPEQTLVYRIKPFAAGANQASGKLSGAQTLIADSEWQNDVQGLIVQLQQLKSALQAQSVNAGGAMNLAASTLGDIADLKDWVSGKSDQQLEGKREELNAVLDQAAADLMPIMQAAAKFDLQLSAAPQLAGDELELNVGIHNAGNQEMESVQLRIELPAEMDLSSIEQTIGNIQSGNSADRQLDAALPDDMQPGVYAVKAVIDFLYEGIHIRIPVERSFTVQPLLTAKLTPNYIDITGAGAYTFSVELQNGSGQPLDVDLQAQTVSGITVNLASAVTLAGNEKRTVQGSMTIPANMTQGEYTVTIEALSAGVSYATLPLHVYANTNAVFNGGFERKAATATTPEGWDKWAGEWDKSVARSGAASIKLNPNAADPWNVANTDQNHLIPISPGFRYKLTGWVKTAATAGEVALGIRQIDAAGDSILYNWERAEKTGDWEKIEVFFEAEPAAKHAAVYFKIDQNVNAPAWVDDLELSRITEPINPVFNPGFEKKAGAENRPDGWQLYNGTWDSTVAHGGTYSARLNPDANDPFNVINMDEPKAIQVEAGREYVLTGWVKNSATVGSAALGIREVNADGESIRYTWAESAPNSDWTKLNVLFTAQPETRTVWVYFKMDQAADGPAWLDDLELSEVVTALEADMSASSIDADHTGTYPFAVELTNGSNIPVKVDLLRDVPNGLTVTLDENITLAAGETKTVQGTVSVSVYTADDAYNVTIEAKVGDVSYATLPLAVNVRIRLAERIEISGLTSPMTVGAKANTVVTAVYNHGSPVDVTASAQFNSSNTSVATVSATGEVTAASAGSTVISATYGEHTASFNLTVTALPDTNQPNTSLPYIIQNTETPIDKPAPETKTDVMTIGQEQVKADKDGKVTVALPEGKKSLAIPVEIMKLLAETGLTVAGDAASISIPKETFQTYLPHLGGGGSLSFRFDRLLEAAATELLGKIDKPGNLQLQSAGDMIDVGASLVDKDGKKAAAAVQGQLMTIKLPLTPGVDPRLAGIYLIHDDGQLVFIGGKRNGDTMEAEISDFGNYALLAYDKHYNDVNASYWAADTIRVLSARHIVNGNTETDFAPQKDITRAEFAALLVRALNLKRRSTSANFVDVAETQWFAGEVATAKEAGLVYGKDDGKFAPDQPITREEMAVMLVRAWELLSGSRKQAGNTEPIGDVGQASVWAQEPIRYALEQGLLNGRGDGRFDPMGSTSRAESAQAIFNLLGLQNKL</sequence>
<dbReference type="InterPro" id="IPR003343">
    <property type="entry name" value="Big_2"/>
</dbReference>
<dbReference type="SMART" id="SM00635">
    <property type="entry name" value="BID_2"/>
    <property type="match status" value="1"/>
</dbReference>
<feature type="domain" description="SLH" evidence="2">
    <location>
        <begin position="1791"/>
        <end position="1850"/>
    </location>
</feature>
<dbReference type="EMBL" id="QMFB01000011">
    <property type="protein sequence ID" value="RAV19664.1"/>
    <property type="molecule type" value="Genomic_DNA"/>
</dbReference>
<dbReference type="InterPro" id="IPR051465">
    <property type="entry name" value="Cell_Envelope_Struct_Comp"/>
</dbReference>
<gene>
    <name evidence="3" type="ORF">DQG23_19585</name>
</gene>
<dbReference type="InterPro" id="IPR001119">
    <property type="entry name" value="SLH_dom"/>
</dbReference>
<dbReference type="SUPFAM" id="SSF51011">
    <property type="entry name" value="Glycosyl hydrolase domain"/>
    <property type="match status" value="1"/>
</dbReference>
<dbReference type="Pfam" id="PF02368">
    <property type="entry name" value="Big_2"/>
    <property type="match status" value="1"/>
</dbReference>
<dbReference type="Gene3D" id="3.20.20.80">
    <property type="entry name" value="Glycosidases"/>
    <property type="match status" value="1"/>
</dbReference>
<keyword evidence="4" id="KW-1185">Reference proteome</keyword>
<name>A0A329MIN4_9BACL</name>
<dbReference type="GO" id="GO:0016798">
    <property type="term" value="F:hydrolase activity, acting on glycosyl bonds"/>
    <property type="evidence" value="ECO:0007669"/>
    <property type="project" value="InterPro"/>
</dbReference>
<dbReference type="PANTHER" id="PTHR43308">
    <property type="entry name" value="OUTER MEMBRANE PROTEIN ALPHA-RELATED"/>
    <property type="match status" value="1"/>
</dbReference>
<reference evidence="3 4" key="1">
    <citation type="journal article" date="2009" name="Int. J. Syst. Evol. Microbiol.">
        <title>Paenibacillus contaminans sp. nov., isolated from a contaminated laboratory plate.</title>
        <authorList>
            <person name="Chou J.H."/>
            <person name="Lee J.H."/>
            <person name="Lin M.C."/>
            <person name="Chang P.S."/>
            <person name="Arun A.B."/>
            <person name="Young C.C."/>
            <person name="Chen W.M."/>
        </authorList>
    </citation>
    <scope>NUCLEOTIDE SEQUENCE [LARGE SCALE GENOMIC DNA]</scope>
    <source>
        <strain evidence="3 4">CKOBP-6</strain>
    </source>
</reference>
<accession>A0A329MIN4</accession>
<dbReference type="Gene3D" id="2.60.120.260">
    <property type="entry name" value="Galactose-binding domain-like"/>
    <property type="match status" value="3"/>
</dbReference>
<dbReference type="Gene3D" id="2.60.40.1080">
    <property type="match status" value="1"/>
</dbReference>
<dbReference type="RefSeq" id="WP_113032569.1">
    <property type="nucleotide sequence ID" value="NZ_QMFB01000011.1"/>
</dbReference>
<evidence type="ECO:0000313" key="3">
    <source>
        <dbReference type="EMBL" id="RAV19664.1"/>
    </source>
</evidence>
<dbReference type="InterPro" id="IPR008964">
    <property type="entry name" value="Invasin/intimin_cell_adhesion"/>
</dbReference>
<dbReference type="InterPro" id="IPR003305">
    <property type="entry name" value="CenC_carb-bd"/>
</dbReference>
<comment type="caution">
    <text evidence="3">The sequence shown here is derived from an EMBL/GenBank/DDBJ whole genome shotgun (WGS) entry which is preliminary data.</text>
</comment>
<evidence type="ECO:0000313" key="4">
    <source>
        <dbReference type="Proteomes" id="UP000250369"/>
    </source>
</evidence>
<dbReference type="InterPro" id="IPR017853">
    <property type="entry name" value="GH"/>
</dbReference>
<dbReference type="SUPFAM" id="SSF51445">
    <property type="entry name" value="(Trans)glycosidases"/>
    <property type="match status" value="1"/>
</dbReference>
<proteinExistence type="predicted"/>
<keyword evidence="1" id="KW-0378">Hydrolase</keyword>
<dbReference type="Pfam" id="PF00395">
    <property type="entry name" value="SLH"/>
    <property type="match status" value="3"/>
</dbReference>
<feature type="domain" description="SLH" evidence="2">
    <location>
        <begin position="1725"/>
        <end position="1788"/>
    </location>
</feature>
<evidence type="ECO:0000256" key="1">
    <source>
        <dbReference type="ARBA" id="ARBA00022801"/>
    </source>
</evidence>
<protein>
    <recommendedName>
        <fullName evidence="2">SLH domain-containing protein</fullName>
    </recommendedName>
</protein>
<dbReference type="InterPro" id="IPR008979">
    <property type="entry name" value="Galactose-bd-like_sf"/>
</dbReference>
<dbReference type="SUPFAM" id="SSF49373">
    <property type="entry name" value="Invasin/intimin cell-adhesion fragments"/>
    <property type="match status" value="1"/>
</dbReference>
<evidence type="ECO:0000259" key="2">
    <source>
        <dbReference type="PROSITE" id="PS51272"/>
    </source>
</evidence>